<dbReference type="Proteomes" id="UP000680839">
    <property type="component" value="Chromosome"/>
</dbReference>
<name>A0A975NGM2_9BRAD</name>
<feature type="compositionally biased region" description="Basic and acidic residues" evidence="1">
    <location>
        <begin position="261"/>
        <end position="273"/>
    </location>
</feature>
<dbReference type="AlphaFoldDB" id="A0A975NGM2"/>
<proteinExistence type="predicted"/>
<reference evidence="2" key="1">
    <citation type="submission" date="2021-06" db="EMBL/GenBank/DDBJ databases">
        <title>Bradyrhizobium sp. S2-20-1 Genome sequencing.</title>
        <authorList>
            <person name="Jin L."/>
        </authorList>
    </citation>
    <scope>NUCLEOTIDE SEQUENCE</scope>
    <source>
        <strain evidence="2">S2-20-1</strain>
    </source>
</reference>
<dbReference type="EMBL" id="CP076134">
    <property type="protein sequence ID" value="QWG14480.1"/>
    <property type="molecule type" value="Genomic_DNA"/>
</dbReference>
<evidence type="ECO:0000256" key="1">
    <source>
        <dbReference type="SAM" id="MobiDB-lite"/>
    </source>
</evidence>
<feature type="region of interest" description="Disordered" evidence="1">
    <location>
        <begin position="240"/>
        <end position="273"/>
    </location>
</feature>
<gene>
    <name evidence="2" type="ORF">KMZ29_07370</name>
</gene>
<evidence type="ECO:0000313" key="2">
    <source>
        <dbReference type="EMBL" id="QWG14480.1"/>
    </source>
</evidence>
<organism evidence="2 3">
    <name type="scientific">Bradyrhizobium sediminis</name>
    <dbReference type="NCBI Taxonomy" id="2840469"/>
    <lineage>
        <taxon>Bacteria</taxon>
        <taxon>Pseudomonadati</taxon>
        <taxon>Pseudomonadota</taxon>
        <taxon>Alphaproteobacteria</taxon>
        <taxon>Hyphomicrobiales</taxon>
        <taxon>Nitrobacteraceae</taxon>
        <taxon>Bradyrhizobium</taxon>
    </lineage>
</organism>
<sequence>MPRLSELLYLAPSTIFSQISPCNPKDFAPFFILTKGQFLGLRMDPEEIALDLLTDRNAERARNMMLAWDERRNSSWADAARDAEARAASDGHLPQIRGQLRYHLGEAALAQAARSAGAGAIPLKTQPPGGVFTVARVGRFALVSATVQKPKAFPRATMSKKLLSQPNSALDPQTTLFDDKPKPVTDLAYFGCLITVAAMRDPSSPAELALAIPTPSLNRWIAWIPLHRLHAMLQERVDRGAGSRAGEDSVPDVSWPTFKIPGDKKGFGEDEPS</sequence>
<dbReference type="RefSeq" id="WP_215623100.1">
    <property type="nucleotide sequence ID" value="NZ_CP076134.1"/>
</dbReference>
<protein>
    <submittedName>
        <fullName evidence="2">Uncharacterized protein</fullName>
    </submittedName>
</protein>
<evidence type="ECO:0000313" key="3">
    <source>
        <dbReference type="Proteomes" id="UP000680839"/>
    </source>
</evidence>
<accession>A0A975NGM2</accession>